<dbReference type="PANTHER" id="PTHR10434">
    <property type="entry name" value="1-ACYL-SN-GLYCEROL-3-PHOSPHATE ACYLTRANSFERASE"/>
    <property type="match status" value="1"/>
</dbReference>
<accession>A0A2S5A0E6</accession>
<keyword evidence="6" id="KW-0812">Transmembrane</keyword>
<reference evidence="8 9" key="1">
    <citation type="submission" date="2018-01" db="EMBL/GenBank/DDBJ databases">
        <authorList>
            <person name="Gaut B.S."/>
            <person name="Morton B.R."/>
            <person name="Clegg M.T."/>
            <person name="Duvall M.R."/>
        </authorList>
    </citation>
    <scope>NUCLEOTIDE SEQUENCE [LARGE SCALE GENOMIC DNA]</scope>
    <source>
        <strain evidence="8 9">HR-AV</strain>
    </source>
</reference>
<evidence type="ECO:0000256" key="1">
    <source>
        <dbReference type="ARBA" id="ARBA00005189"/>
    </source>
</evidence>
<evidence type="ECO:0000256" key="4">
    <source>
        <dbReference type="ARBA" id="ARBA00023098"/>
    </source>
</evidence>
<dbReference type="SUPFAM" id="SSF69593">
    <property type="entry name" value="Glycerol-3-phosphate (1)-acyltransferase"/>
    <property type="match status" value="1"/>
</dbReference>
<evidence type="ECO:0000256" key="2">
    <source>
        <dbReference type="ARBA" id="ARBA00022516"/>
    </source>
</evidence>
<dbReference type="Pfam" id="PF01553">
    <property type="entry name" value="Acyltransferase"/>
    <property type="match status" value="1"/>
</dbReference>
<dbReference type="PANTHER" id="PTHR10434:SF64">
    <property type="entry name" value="1-ACYL-SN-GLYCEROL-3-PHOSPHATE ACYLTRANSFERASE-RELATED"/>
    <property type="match status" value="1"/>
</dbReference>
<keyword evidence="9" id="KW-1185">Reference proteome</keyword>
<comment type="pathway">
    <text evidence="1">Lipid metabolism.</text>
</comment>
<evidence type="ECO:0000313" key="8">
    <source>
        <dbReference type="EMBL" id="POY35603.1"/>
    </source>
</evidence>
<keyword evidence="5 8" id="KW-0012">Acyltransferase</keyword>
<keyword evidence="6" id="KW-1133">Transmembrane helix</keyword>
<feature type="transmembrane region" description="Helical" evidence="6">
    <location>
        <begin position="7"/>
        <end position="34"/>
    </location>
</feature>
<keyword evidence="2" id="KW-0444">Lipid biosynthesis</keyword>
<feature type="domain" description="Phospholipid/glycerol acyltransferase" evidence="7">
    <location>
        <begin position="77"/>
        <end position="191"/>
    </location>
</feature>
<dbReference type="InterPro" id="IPR002123">
    <property type="entry name" value="Plipid/glycerol_acylTrfase"/>
</dbReference>
<dbReference type="OrthoDB" id="9803035at2"/>
<evidence type="ECO:0000256" key="5">
    <source>
        <dbReference type="ARBA" id="ARBA00023315"/>
    </source>
</evidence>
<gene>
    <name evidence="8" type="ORF">C3K47_14500</name>
</gene>
<protein>
    <submittedName>
        <fullName evidence="8">1-acyl-sn-glycerol-3-phosphate acyltransferase</fullName>
    </submittedName>
</protein>
<dbReference type="Proteomes" id="UP000236893">
    <property type="component" value="Unassembled WGS sequence"/>
</dbReference>
<keyword evidence="3 8" id="KW-0808">Transferase</keyword>
<dbReference type="AlphaFoldDB" id="A0A2S5A0E6"/>
<sequence>MRKVLAILQLVVGLLAFIAAMLIVLPFIVIAFLVFPGKTGSDISFFFLRFWAASASFFTLIFYKTYNKAKAPTGKAYVYVVNHGSYLDSLAVVLGISQSFKPLGKIEMTKIPVFGVIYKRLVVLIDRSSKESRQKCVDELKKELAKGMSVLIFPEGTMNKTDKPLTDFYDGAFRIAIETQTPIAPIVLVNSKELLPRTNPLAIKPGLIKVVYADVIETTGLTLDDLPLLKDRAFLEMEQLLIAHQSSVVKLT</sequence>
<evidence type="ECO:0000256" key="3">
    <source>
        <dbReference type="ARBA" id="ARBA00022679"/>
    </source>
</evidence>
<feature type="transmembrane region" description="Helical" evidence="6">
    <location>
        <begin position="46"/>
        <end position="63"/>
    </location>
</feature>
<evidence type="ECO:0000313" key="9">
    <source>
        <dbReference type="Proteomes" id="UP000236893"/>
    </source>
</evidence>
<name>A0A2S5A0E6_9SPHI</name>
<dbReference type="GO" id="GO:0003841">
    <property type="term" value="F:1-acylglycerol-3-phosphate O-acyltransferase activity"/>
    <property type="evidence" value="ECO:0007669"/>
    <property type="project" value="TreeGrafter"/>
</dbReference>
<dbReference type="CDD" id="cd07989">
    <property type="entry name" value="LPLAT_AGPAT-like"/>
    <property type="match status" value="1"/>
</dbReference>
<keyword evidence="6" id="KW-0472">Membrane</keyword>
<dbReference type="RefSeq" id="WP_103789876.1">
    <property type="nucleotide sequence ID" value="NZ_PQVF01000010.1"/>
</dbReference>
<evidence type="ECO:0000256" key="6">
    <source>
        <dbReference type="SAM" id="Phobius"/>
    </source>
</evidence>
<dbReference type="EMBL" id="PQVF01000010">
    <property type="protein sequence ID" value="POY35603.1"/>
    <property type="molecule type" value="Genomic_DNA"/>
</dbReference>
<organism evidence="8 9">
    <name type="scientific">Solitalea longa</name>
    <dbReference type="NCBI Taxonomy" id="2079460"/>
    <lineage>
        <taxon>Bacteria</taxon>
        <taxon>Pseudomonadati</taxon>
        <taxon>Bacteroidota</taxon>
        <taxon>Sphingobacteriia</taxon>
        <taxon>Sphingobacteriales</taxon>
        <taxon>Sphingobacteriaceae</taxon>
        <taxon>Solitalea</taxon>
    </lineage>
</organism>
<comment type="caution">
    <text evidence="8">The sequence shown here is derived from an EMBL/GenBank/DDBJ whole genome shotgun (WGS) entry which is preliminary data.</text>
</comment>
<evidence type="ECO:0000259" key="7">
    <source>
        <dbReference type="SMART" id="SM00563"/>
    </source>
</evidence>
<dbReference type="GO" id="GO:0006654">
    <property type="term" value="P:phosphatidic acid biosynthetic process"/>
    <property type="evidence" value="ECO:0007669"/>
    <property type="project" value="TreeGrafter"/>
</dbReference>
<dbReference type="SMART" id="SM00563">
    <property type="entry name" value="PlsC"/>
    <property type="match status" value="1"/>
</dbReference>
<keyword evidence="4" id="KW-0443">Lipid metabolism</keyword>
<proteinExistence type="predicted"/>